<dbReference type="EMBL" id="LAVV01012020">
    <property type="protein sequence ID" value="KNZ47105.1"/>
    <property type="molecule type" value="Genomic_DNA"/>
</dbReference>
<reference evidence="2 3" key="1">
    <citation type="submission" date="2015-08" db="EMBL/GenBank/DDBJ databases">
        <title>Next Generation Sequencing and Analysis of the Genome of Puccinia sorghi L Schw, the Causal Agent of Maize Common Rust.</title>
        <authorList>
            <person name="Rochi L."/>
            <person name="Burguener G."/>
            <person name="Darino M."/>
            <person name="Turjanski A."/>
            <person name="Kreff E."/>
            <person name="Dieguez M.J."/>
            <person name="Sacco F."/>
        </authorList>
    </citation>
    <scope>NUCLEOTIDE SEQUENCE [LARGE SCALE GENOMIC DNA]</scope>
    <source>
        <strain evidence="2 3">RO10H11247</strain>
    </source>
</reference>
<protein>
    <submittedName>
        <fullName evidence="2">Uncharacterized protein</fullName>
    </submittedName>
</protein>
<proteinExistence type="predicted"/>
<evidence type="ECO:0000313" key="2">
    <source>
        <dbReference type="EMBL" id="KNZ47105.1"/>
    </source>
</evidence>
<accession>A0A0L6UH20</accession>
<evidence type="ECO:0000313" key="3">
    <source>
        <dbReference type="Proteomes" id="UP000037035"/>
    </source>
</evidence>
<organism evidence="2 3">
    <name type="scientific">Puccinia sorghi</name>
    <dbReference type="NCBI Taxonomy" id="27349"/>
    <lineage>
        <taxon>Eukaryota</taxon>
        <taxon>Fungi</taxon>
        <taxon>Dikarya</taxon>
        <taxon>Basidiomycota</taxon>
        <taxon>Pucciniomycotina</taxon>
        <taxon>Pucciniomycetes</taxon>
        <taxon>Pucciniales</taxon>
        <taxon>Pucciniaceae</taxon>
        <taxon>Puccinia</taxon>
    </lineage>
</organism>
<evidence type="ECO:0000256" key="1">
    <source>
        <dbReference type="SAM" id="MobiDB-lite"/>
    </source>
</evidence>
<dbReference type="AlphaFoldDB" id="A0A0L6UH20"/>
<dbReference type="VEuPathDB" id="FungiDB:VP01_6672g2"/>
<comment type="caution">
    <text evidence="2">The sequence shown here is derived from an EMBL/GenBank/DDBJ whole genome shotgun (WGS) entry which is preliminary data.</text>
</comment>
<feature type="compositionally biased region" description="Basic and acidic residues" evidence="1">
    <location>
        <begin position="102"/>
        <end position="115"/>
    </location>
</feature>
<keyword evidence="3" id="KW-1185">Reference proteome</keyword>
<feature type="region of interest" description="Disordered" evidence="1">
    <location>
        <begin position="102"/>
        <end position="123"/>
    </location>
</feature>
<gene>
    <name evidence="2" type="ORF">VP01_6672g2</name>
</gene>
<sequence length="123" mass="14445">MFARASGARASGLIQFSCQCDAIQTLEKARKSCMKVGKHMIHLSDFNIRYVHSSLSKLGRITAQDGCPENIPRVCRWRCLYLHESYKHYVHFTWFNTFNKERKEEGKHSRDEKRKLLQTPVKK</sequence>
<dbReference type="Proteomes" id="UP000037035">
    <property type="component" value="Unassembled WGS sequence"/>
</dbReference>
<name>A0A0L6UH20_9BASI</name>